<feature type="compositionally biased region" description="Polar residues" evidence="1">
    <location>
        <begin position="15"/>
        <end position="32"/>
    </location>
</feature>
<gene>
    <name evidence="2" type="ordered locus">Os01g0779602</name>
    <name evidence="2" type="ORF">OSNPB_010779602</name>
</gene>
<dbReference type="AlphaFoldDB" id="A0A0P0V900"/>
<dbReference type="Proteomes" id="UP000059680">
    <property type="component" value="Chromosome 1"/>
</dbReference>
<proteinExistence type="predicted"/>
<dbReference type="PaxDb" id="39947-A0A0P0V900"/>
<evidence type="ECO:0000313" key="2">
    <source>
        <dbReference type="EMBL" id="BAS74634.1"/>
    </source>
</evidence>
<evidence type="ECO:0000256" key="1">
    <source>
        <dbReference type="SAM" id="MobiDB-lite"/>
    </source>
</evidence>
<accession>A0A0P0V900</accession>
<name>A0A0P0V900_ORYSJ</name>
<feature type="region of interest" description="Disordered" evidence="1">
    <location>
        <begin position="14"/>
        <end position="36"/>
    </location>
</feature>
<protein>
    <submittedName>
        <fullName evidence="2">Os01g0779602 protein</fullName>
    </submittedName>
</protein>
<reference evidence="2 3" key="3">
    <citation type="journal article" date="2013" name="Rice">
        <title>Improvement of the Oryza sativa Nipponbare reference genome using next generation sequence and optical map data.</title>
        <authorList>
            <person name="Kawahara Y."/>
            <person name="de la Bastide M."/>
            <person name="Hamilton J.P."/>
            <person name="Kanamori H."/>
            <person name="McCombie W.R."/>
            <person name="Ouyang S."/>
            <person name="Schwartz D.C."/>
            <person name="Tanaka T."/>
            <person name="Wu J."/>
            <person name="Zhou S."/>
            <person name="Childs K.L."/>
            <person name="Davidson R.M."/>
            <person name="Lin H."/>
            <person name="Quesada-Ocampo L."/>
            <person name="Vaillancourt B."/>
            <person name="Sakai H."/>
            <person name="Lee S.S."/>
            <person name="Kim J."/>
            <person name="Numa H."/>
            <person name="Itoh T."/>
            <person name="Buell C.R."/>
            <person name="Matsumoto T."/>
        </authorList>
    </citation>
    <scope>NUCLEOTIDE SEQUENCE [LARGE SCALE GENOMIC DNA]</scope>
    <source>
        <strain evidence="3">cv. Nipponbare</strain>
    </source>
</reference>
<dbReference type="EMBL" id="AP014957">
    <property type="protein sequence ID" value="BAS74634.1"/>
    <property type="molecule type" value="Genomic_DNA"/>
</dbReference>
<sequence length="138" mass="14756">MCCAILQVSYHRTSEQQSDVDTGTNNHQSNTDVAPVSSHAARNLYTGDKRATQISITTTGTRASGCSRRPAAQLCSESTGRCALRANQNQGAIPRTVDPRGLVQRHDAPHVTLMRILSGALAVCLTPAHTSRALDLFA</sequence>
<keyword evidence="3" id="KW-1185">Reference proteome</keyword>
<reference evidence="2 3" key="2">
    <citation type="journal article" date="2013" name="Plant Cell Physiol.">
        <title>Rice Annotation Project Database (RAP-DB): an integrative and interactive database for rice genomics.</title>
        <authorList>
            <person name="Sakai H."/>
            <person name="Lee S.S."/>
            <person name="Tanaka T."/>
            <person name="Numa H."/>
            <person name="Kim J."/>
            <person name="Kawahara Y."/>
            <person name="Wakimoto H."/>
            <person name="Yang C.C."/>
            <person name="Iwamoto M."/>
            <person name="Abe T."/>
            <person name="Yamada Y."/>
            <person name="Muto A."/>
            <person name="Inokuchi H."/>
            <person name="Ikemura T."/>
            <person name="Matsumoto T."/>
            <person name="Sasaki T."/>
            <person name="Itoh T."/>
        </authorList>
    </citation>
    <scope>NUCLEOTIDE SEQUENCE [LARGE SCALE GENOMIC DNA]</scope>
    <source>
        <strain evidence="3">cv. Nipponbare</strain>
    </source>
</reference>
<reference evidence="3" key="1">
    <citation type="journal article" date="2005" name="Nature">
        <title>The map-based sequence of the rice genome.</title>
        <authorList>
            <consortium name="International rice genome sequencing project (IRGSP)"/>
            <person name="Matsumoto T."/>
            <person name="Wu J."/>
            <person name="Kanamori H."/>
            <person name="Katayose Y."/>
            <person name="Fujisawa M."/>
            <person name="Namiki N."/>
            <person name="Mizuno H."/>
            <person name="Yamamoto K."/>
            <person name="Antonio B.A."/>
            <person name="Baba T."/>
            <person name="Sakata K."/>
            <person name="Nagamura Y."/>
            <person name="Aoki H."/>
            <person name="Arikawa K."/>
            <person name="Arita K."/>
            <person name="Bito T."/>
            <person name="Chiden Y."/>
            <person name="Fujitsuka N."/>
            <person name="Fukunaka R."/>
            <person name="Hamada M."/>
            <person name="Harada C."/>
            <person name="Hayashi A."/>
            <person name="Hijishita S."/>
            <person name="Honda M."/>
            <person name="Hosokawa S."/>
            <person name="Ichikawa Y."/>
            <person name="Idonuma A."/>
            <person name="Iijima M."/>
            <person name="Ikeda M."/>
            <person name="Ikeno M."/>
            <person name="Ito K."/>
            <person name="Ito S."/>
            <person name="Ito T."/>
            <person name="Ito Y."/>
            <person name="Ito Y."/>
            <person name="Iwabuchi A."/>
            <person name="Kamiya K."/>
            <person name="Karasawa W."/>
            <person name="Kurita K."/>
            <person name="Katagiri S."/>
            <person name="Kikuta A."/>
            <person name="Kobayashi H."/>
            <person name="Kobayashi N."/>
            <person name="Machita K."/>
            <person name="Maehara T."/>
            <person name="Masukawa M."/>
            <person name="Mizubayashi T."/>
            <person name="Mukai Y."/>
            <person name="Nagasaki H."/>
            <person name="Nagata Y."/>
            <person name="Naito S."/>
            <person name="Nakashima M."/>
            <person name="Nakama Y."/>
            <person name="Nakamichi Y."/>
            <person name="Nakamura M."/>
            <person name="Meguro A."/>
            <person name="Negishi M."/>
            <person name="Ohta I."/>
            <person name="Ohta T."/>
            <person name="Okamoto M."/>
            <person name="Ono N."/>
            <person name="Saji S."/>
            <person name="Sakaguchi M."/>
            <person name="Sakai K."/>
            <person name="Shibata M."/>
            <person name="Shimokawa T."/>
            <person name="Song J."/>
            <person name="Takazaki Y."/>
            <person name="Terasawa K."/>
            <person name="Tsugane M."/>
            <person name="Tsuji K."/>
            <person name="Ueda S."/>
            <person name="Waki K."/>
            <person name="Yamagata H."/>
            <person name="Yamamoto M."/>
            <person name="Yamamoto S."/>
            <person name="Yamane H."/>
            <person name="Yoshiki S."/>
            <person name="Yoshihara R."/>
            <person name="Yukawa K."/>
            <person name="Zhong H."/>
            <person name="Yano M."/>
            <person name="Yuan Q."/>
            <person name="Ouyang S."/>
            <person name="Liu J."/>
            <person name="Jones K.M."/>
            <person name="Gansberger K."/>
            <person name="Moffat K."/>
            <person name="Hill J."/>
            <person name="Bera J."/>
            <person name="Fadrosh D."/>
            <person name="Jin S."/>
            <person name="Johri S."/>
            <person name="Kim M."/>
            <person name="Overton L."/>
            <person name="Reardon M."/>
            <person name="Tsitrin T."/>
            <person name="Vuong H."/>
            <person name="Weaver B."/>
            <person name="Ciecko A."/>
            <person name="Tallon L."/>
            <person name="Jackson J."/>
            <person name="Pai G."/>
            <person name="Aken S.V."/>
            <person name="Utterback T."/>
            <person name="Reidmuller S."/>
            <person name="Feldblyum T."/>
            <person name="Hsiao J."/>
            <person name="Zismann V."/>
            <person name="Iobst S."/>
            <person name="de Vazeille A.R."/>
            <person name="Buell C.R."/>
            <person name="Ying K."/>
            <person name="Li Y."/>
            <person name="Lu T."/>
            <person name="Huang Y."/>
            <person name="Zhao Q."/>
            <person name="Feng Q."/>
            <person name="Zhang L."/>
            <person name="Zhu J."/>
            <person name="Weng Q."/>
            <person name="Mu J."/>
            <person name="Lu Y."/>
            <person name="Fan D."/>
            <person name="Liu Y."/>
            <person name="Guan J."/>
            <person name="Zhang Y."/>
            <person name="Yu S."/>
            <person name="Liu X."/>
            <person name="Zhang Y."/>
            <person name="Hong G."/>
            <person name="Han B."/>
            <person name="Choisne N."/>
            <person name="Demange N."/>
            <person name="Orjeda G."/>
            <person name="Samain S."/>
            <person name="Cattolico L."/>
            <person name="Pelletier E."/>
            <person name="Couloux A."/>
            <person name="Segurens B."/>
            <person name="Wincker P."/>
            <person name="D'Hont A."/>
            <person name="Scarpelli C."/>
            <person name="Weissenbach J."/>
            <person name="Salanoubat M."/>
            <person name="Quetier F."/>
            <person name="Yu Y."/>
            <person name="Kim H.R."/>
            <person name="Rambo T."/>
            <person name="Currie J."/>
            <person name="Collura K."/>
            <person name="Luo M."/>
            <person name="Yang T."/>
            <person name="Ammiraju J.S.S."/>
            <person name="Engler F."/>
            <person name="Soderlund C."/>
            <person name="Wing R.A."/>
            <person name="Palmer L.E."/>
            <person name="de la Bastide M."/>
            <person name="Spiegel L."/>
            <person name="Nascimento L."/>
            <person name="Zutavern T."/>
            <person name="O'Shaughnessy A."/>
            <person name="Dike S."/>
            <person name="Dedhia N."/>
            <person name="Preston R."/>
            <person name="Balija V."/>
            <person name="McCombie W.R."/>
            <person name="Chow T."/>
            <person name="Chen H."/>
            <person name="Chung M."/>
            <person name="Chen C."/>
            <person name="Shaw J."/>
            <person name="Wu H."/>
            <person name="Hsiao K."/>
            <person name="Chao Y."/>
            <person name="Chu M."/>
            <person name="Cheng C."/>
            <person name="Hour A."/>
            <person name="Lee P."/>
            <person name="Lin S."/>
            <person name="Lin Y."/>
            <person name="Liou J."/>
            <person name="Liu S."/>
            <person name="Hsing Y."/>
            <person name="Raghuvanshi S."/>
            <person name="Mohanty A."/>
            <person name="Bharti A.K."/>
            <person name="Gaur A."/>
            <person name="Gupta V."/>
            <person name="Kumar D."/>
            <person name="Ravi V."/>
            <person name="Vij S."/>
            <person name="Kapur A."/>
            <person name="Khurana P."/>
            <person name="Khurana P."/>
            <person name="Khurana J.P."/>
            <person name="Tyagi A.K."/>
            <person name="Gaikwad K."/>
            <person name="Singh A."/>
            <person name="Dalal V."/>
            <person name="Srivastava S."/>
            <person name="Dixit A."/>
            <person name="Pal A.K."/>
            <person name="Ghazi I.A."/>
            <person name="Yadav M."/>
            <person name="Pandit A."/>
            <person name="Bhargava A."/>
            <person name="Sureshbabu K."/>
            <person name="Batra K."/>
            <person name="Sharma T.R."/>
            <person name="Mohapatra T."/>
            <person name="Singh N.K."/>
            <person name="Messing J."/>
            <person name="Nelson A.B."/>
            <person name="Fuks G."/>
            <person name="Kavchok S."/>
            <person name="Keizer G."/>
            <person name="Linton E."/>
            <person name="Llaca V."/>
            <person name="Song R."/>
            <person name="Tanyolac B."/>
            <person name="Young S."/>
            <person name="Ho-Il K."/>
            <person name="Hahn J.H."/>
            <person name="Sangsakoo G."/>
            <person name="Vanavichit A."/>
            <person name="de Mattos Luiz.A.T."/>
            <person name="Zimmer P.D."/>
            <person name="Malone G."/>
            <person name="Dellagostin O."/>
            <person name="de Oliveira A.C."/>
            <person name="Bevan M."/>
            <person name="Bancroft I."/>
            <person name="Minx P."/>
            <person name="Cordum H."/>
            <person name="Wilson R."/>
            <person name="Cheng Z."/>
            <person name="Jin W."/>
            <person name="Jiang J."/>
            <person name="Leong S.A."/>
            <person name="Iwama H."/>
            <person name="Gojobori T."/>
            <person name="Itoh T."/>
            <person name="Niimura Y."/>
            <person name="Fujii Y."/>
            <person name="Habara T."/>
            <person name="Sakai H."/>
            <person name="Sato Y."/>
            <person name="Wilson G."/>
            <person name="Kumar K."/>
            <person name="McCouch S."/>
            <person name="Juretic N."/>
            <person name="Hoen D."/>
            <person name="Wright S."/>
            <person name="Bruskiewich R."/>
            <person name="Bureau T."/>
            <person name="Miyao A."/>
            <person name="Hirochika H."/>
            <person name="Nishikawa T."/>
            <person name="Kadowaki K."/>
            <person name="Sugiura M."/>
            <person name="Burr B."/>
            <person name="Sasaki T."/>
        </authorList>
    </citation>
    <scope>NUCLEOTIDE SEQUENCE [LARGE SCALE GENOMIC DNA]</scope>
    <source>
        <strain evidence="3">cv. Nipponbare</strain>
    </source>
</reference>
<organism evidence="2 3">
    <name type="scientific">Oryza sativa subsp. japonica</name>
    <name type="common">Rice</name>
    <dbReference type="NCBI Taxonomy" id="39947"/>
    <lineage>
        <taxon>Eukaryota</taxon>
        <taxon>Viridiplantae</taxon>
        <taxon>Streptophyta</taxon>
        <taxon>Embryophyta</taxon>
        <taxon>Tracheophyta</taxon>
        <taxon>Spermatophyta</taxon>
        <taxon>Magnoliopsida</taxon>
        <taxon>Liliopsida</taxon>
        <taxon>Poales</taxon>
        <taxon>Poaceae</taxon>
        <taxon>BOP clade</taxon>
        <taxon>Oryzoideae</taxon>
        <taxon>Oryzeae</taxon>
        <taxon>Oryzinae</taxon>
        <taxon>Oryza</taxon>
        <taxon>Oryza sativa</taxon>
    </lineage>
</organism>
<dbReference type="InParanoid" id="A0A0P0V900"/>
<evidence type="ECO:0000313" key="3">
    <source>
        <dbReference type="Proteomes" id="UP000059680"/>
    </source>
</evidence>